<evidence type="ECO:0000313" key="2">
    <source>
        <dbReference type="Proteomes" id="UP001075354"/>
    </source>
</evidence>
<name>A0AAV7XLM7_9NEOP</name>
<comment type="caution">
    <text evidence="1">The sequence shown here is derived from an EMBL/GenBank/DDBJ whole genome shotgun (WGS) entry which is preliminary data.</text>
</comment>
<organism evidence="1 2">
    <name type="scientific">Megalurothrips usitatus</name>
    <name type="common">bean blossom thrips</name>
    <dbReference type="NCBI Taxonomy" id="439358"/>
    <lineage>
        <taxon>Eukaryota</taxon>
        <taxon>Metazoa</taxon>
        <taxon>Ecdysozoa</taxon>
        <taxon>Arthropoda</taxon>
        <taxon>Hexapoda</taxon>
        <taxon>Insecta</taxon>
        <taxon>Pterygota</taxon>
        <taxon>Neoptera</taxon>
        <taxon>Paraneoptera</taxon>
        <taxon>Thysanoptera</taxon>
        <taxon>Terebrantia</taxon>
        <taxon>Thripoidea</taxon>
        <taxon>Thripidae</taxon>
        <taxon>Megalurothrips</taxon>
    </lineage>
</organism>
<gene>
    <name evidence="1" type="ORF">ONE63_008153</name>
</gene>
<dbReference type="AlphaFoldDB" id="A0AAV7XLM7"/>
<evidence type="ECO:0000313" key="1">
    <source>
        <dbReference type="EMBL" id="KAJ1526566.1"/>
    </source>
</evidence>
<proteinExistence type="predicted"/>
<dbReference type="EMBL" id="JAPTSV010000006">
    <property type="protein sequence ID" value="KAJ1526566.1"/>
    <property type="molecule type" value="Genomic_DNA"/>
</dbReference>
<keyword evidence="2" id="KW-1185">Reference proteome</keyword>
<reference evidence="1" key="1">
    <citation type="submission" date="2022-12" db="EMBL/GenBank/DDBJ databases">
        <title>Chromosome-level genome assembly of the bean flower thrips Megalurothrips usitatus.</title>
        <authorList>
            <person name="Ma L."/>
            <person name="Liu Q."/>
            <person name="Li H."/>
            <person name="Cai W."/>
        </authorList>
    </citation>
    <scope>NUCLEOTIDE SEQUENCE</scope>
    <source>
        <strain evidence="1">Cailab_2022a</strain>
    </source>
</reference>
<accession>A0AAV7XLM7</accession>
<sequence length="72" mass="8364">MTWRRYCCPPPTRPRGTRTGRTCCTTITTSCRRRCGPLAVRTPTPFTPGNCSWCVRTHRDLNSWEIFELLKC</sequence>
<dbReference type="Proteomes" id="UP001075354">
    <property type="component" value="Chromosome 6"/>
</dbReference>
<protein>
    <submittedName>
        <fullName evidence="1">Uncharacterized protein</fullName>
    </submittedName>
</protein>